<proteinExistence type="predicted"/>
<evidence type="ECO:0000313" key="2">
    <source>
        <dbReference type="Proteomes" id="UP001596161"/>
    </source>
</evidence>
<reference evidence="2" key="1">
    <citation type="journal article" date="2019" name="Int. J. Syst. Evol. Microbiol.">
        <title>The Global Catalogue of Microorganisms (GCM) 10K type strain sequencing project: providing services to taxonomists for standard genome sequencing and annotation.</title>
        <authorList>
            <consortium name="The Broad Institute Genomics Platform"/>
            <consortium name="The Broad Institute Genome Sequencing Center for Infectious Disease"/>
            <person name="Wu L."/>
            <person name="Ma J."/>
        </authorList>
    </citation>
    <scope>NUCLEOTIDE SEQUENCE [LARGE SCALE GENOMIC DNA]</scope>
    <source>
        <strain evidence="2">KACC 12602</strain>
    </source>
</reference>
<protein>
    <submittedName>
        <fullName evidence="1">Uncharacterized protein</fullName>
    </submittedName>
</protein>
<organism evidence="1 2">
    <name type="scientific">Adhaeribacter terreus</name>
    <dbReference type="NCBI Taxonomy" id="529703"/>
    <lineage>
        <taxon>Bacteria</taxon>
        <taxon>Pseudomonadati</taxon>
        <taxon>Bacteroidota</taxon>
        <taxon>Cytophagia</taxon>
        <taxon>Cytophagales</taxon>
        <taxon>Hymenobacteraceae</taxon>
        <taxon>Adhaeribacter</taxon>
    </lineage>
</organism>
<sequence length="119" mass="13454">MVKVIGYQEPSLGKKHNRLILQGEIEMIQSQREKKIYYATIQTCTVSCTFNSVLCDGLVGKTLPGTIEKMECLPYEFKAPNSDEILLLDFTYYYNPSPKTMEQAVFTRKATSVNTSNVA</sequence>
<keyword evidence="2" id="KW-1185">Reference proteome</keyword>
<evidence type="ECO:0000313" key="1">
    <source>
        <dbReference type="EMBL" id="MFC5271387.1"/>
    </source>
</evidence>
<dbReference type="RefSeq" id="WP_378017751.1">
    <property type="nucleotide sequence ID" value="NZ_JBHSKT010000007.1"/>
</dbReference>
<accession>A0ABW0EBY8</accession>
<dbReference type="Proteomes" id="UP001596161">
    <property type="component" value="Unassembled WGS sequence"/>
</dbReference>
<comment type="caution">
    <text evidence="1">The sequence shown here is derived from an EMBL/GenBank/DDBJ whole genome shotgun (WGS) entry which is preliminary data.</text>
</comment>
<gene>
    <name evidence="1" type="ORF">ACFPIB_12245</name>
</gene>
<dbReference type="EMBL" id="JBHSKT010000007">
    <property type="protein sequence ID" value="MFC5271387.1"/>
    <property type="molecule type" value="Genomic_DNA"/>
</dbReference>
<name>A0ABW0EBY8_9BACT</name>